<dbReference type="AlphaFoldDB" id="A0AA48M7K0"/>
<gene>
    <name evidence="3" type="ORF">BSPP4475_07285</name>
</gene>
<dbReference type="KEGG" id="bayd:BSPP4475_07285"/>
<sequence>MGTVAKYRLALAAAVLLLSVLGWLFINPAAPSYPPYVSFSPQPTGLKAVATLLGEKRSGVKEWRQAWRFLPSGSGQLLIVVEPLQVTDIEREDILRWVESGNDLVVFEKNPTGWEEADLSAVSAGEAGDEAKKERPIYTSIPGQSGTGLVYAHKRLDDTSGMEKLLSDDLGIIAGRTKVGAGTVTLFLVPEWLTNEQVMNHSHFELIWPYLQGDWSVIWLDEYHHGYRQQPGMLAVYPGWLVAALAQLGLVLLFWLWRKGKRFGPVYTLREWTVRRGDETLLAVASWYERRRLTLDALKIREAYLRQVMQERWGLHTRASSAEIAAAARARWSEAEAAALISLLDRIERAKAEGRCSLKQLVAESRMLDDMTERVEKE</sequence>
<dbReference type="Pfam" id="PF14258">
    <property type="entry name" value="DUF4350"/>
    <property type="match status" value="1"/>
</dbReference>
<name>A0AA48M7K0_9BACL</name>
<reference evidence="3" key="1">
    <citation type="submission" date="2023-07" db="EMBL/GenBank/DDBJ databases">
        <authorList>
            <person name="Ivanov I."/>
            <person name="Teneva D."/>
            <person name="Stoikov I."/>
        </authorList>
    </citation>
    <scope>NUCLEOTIDE SEQUENCE</scope>
    <source>
        <strain evidence="3">4475</strain>
    </source>
</reference>
<protein>
    <submittedName>
        <fullName evidence="3">DUF4350 domain-containing protein</fullName>
    </submittedName>
</protein>
<evidence type="ECO:0000313" key="3">
    <source>
        <dbReference type="EMBL" id="CAJ1002110.1"/>
    </source>
</evidence>
<keyword evidence="1" id="KW-1133">Transmembrane helix</keyword>
<organism evidence="3 4">
    <name type="scientific">Brevibacillus aydinogluensis</name>
    <dbReference type="NCBI Taxonomy" id="927786"/>
    <lineage>
        <taxon>Bacteria</taxon>
        <taxon>Bacillati</taxon>
        <taxon>Bacillota</taxon>
        <taxon>Bacilli</taxon>
        <taxon>Bacillales</taxon>
        <taxon>Paenibacillaceae</taxon>
        <taxon>Brevibacillus</taxon>
    </lineage>
</organism>
<evidence type="ECO:0000259" key="2">
    <source>
        <dbReference type="Pfam" id="PF14258"/>
    </source>
</evidence>
<evidence type="ECO:0000313" key="4">
    <source>
        <dbReference type="Proteomes" id="UP001189619"/>
    </source>
</evidence>
<evidence type="ECO:0000256" key="1">
    <source>
        <dbReference type="SAM" id="Phobius"/>
    </source>
</evidence>
<feature type="domain" description="DUF4350" evidence="2">
    <location>
        <begin position="38"/>
        <end position="211"/>
    </location>
</feature>
<accession>A0AA48M7K0</accession>
<feature type="transmembrane region" description="Helical" evidence="1">
    <location>
        <begin position="237"/>
        <end position="257"/>
    </location>
</feature>
<dbReference type="Proteomes" id="UP001189619">
    <property type="component" value="Chromosome"/>
</dbReference>
<dbReference type="RefSeq" id="WP_304415307.1">
    <property type="nucleotide sequence ID" value="NZ_OY569118.1"/>
</dbReference>
<dbReference type="EMBL" id="OY569118">
    <property type="protein sequence ID" value="CAJ1002110.1"/>
    <property type="molecule type" value="Genomic_DNA"/>
</dbReference>
<dbReference type="InterPro" id="IPR025646">
    <property type="entry name" value="DUF4350"/>
</dbReference>
<keyword evidence="1" id="KW-0812">Transmembrane</keyword>
<proteinExistence type="predicted"/>
<keyword evidence="4" id="KW-1185">Reference proteome</keyword>
<keyword evidence="1" id="KW-0472">Membrane</keyword>